<evidence type="ECO:0000256" key="1">
    <source>
        <dbReference type="ARBA" id="ARBA00007867"/>
    </source>
</evidence>
<dbReference type="PANTHER" id="PTHR43317:SF1">
    <property type="entry name" value="THERMOSPERMINE SYNTHASE ACAULIS5"/>
    <property type="match status" value="1"/>
</dbReference>
<dbReference type="Pfam" id="PF01564">
    <property type="entry name" value="Spermine_synth"/>
    <property type="match status" value="1"/>
</dbReference>
<protein>
    <recommendedName>
        <fullName evidence="5">PABS domain-containing protein</fullName>
    </recommendedName>
</protein>
<evidence type="ECO:0000313" key="6">
    <source>
        <dbReference type="EMBL" id="CAD9230279.1"/>
    </source>
</evidence>
<comment type="similarity">
    <text evidence="1">Belongs to the spermidine/spermine synthase family.</text>
</comment>
<dbReference type="PANTHER" id="PTHR43317">
    <property type="entry name" value="THERMOSPERMINE SYNTHASE ACAULIS5"/>
    <property type="match status" value="1"/>
</dbReference>
<dbReference type="InterPro" id="IPR029063">
    <property type="entry name" value="SAM-dependent_MTases_sf"/>
</dbReference>
<dbReference type="GO" id="GO:0006596">
    <property type="term" value="P:polyamine biosynthetic process"/>
    <property type="evidence" value="ECO:0007669"/>
    <property type="project" value="UniProtKB-UniRule"/>
</dbReference>
<evidence type="ECO:0000256" key="4">
    <source>
        <dbReference type="PROSITE-ProRule" id="PRU00354"/>
    </source>
</evidence>
<dbReference type="InterPro" id="IPR030374">
    <property type="entry name" value="PABS"/>
</dbReference>
<dbReference type="Gene3D" id="3.40.50.150">
    <property type="entry name" value="Vaccinia Virus protein VP39"/>
    <property type="match status" value="1"/>
</dbReference>
<dbReference type="SUPFAM" id="SSF53335">
    <property type="entry name" value="S-adenosyl-L-methionine-dependent methyltransferases"/>
    <property type="match status" value="1"/>
</dbReference>
<dbReference type="AlphaFoldDB" id="A0A7S1XBP3"/>
<reference evidence="6" key="1">
    <citation type="submission" date="2021-01" db="EMBL/GenBank/DDBJ databases">
        <authorList>
            <person name="Corre E."/>
            <person name="Pelletier E."/>
            <person name="Niang G."/>
            <person name="Scheremetjew M."/>
            <person name="Finn R."/>
            <person name="Kale V."/>
            <person name="Holt S."/>
            <person name="Cochrane G."/>
            <person name="Meng A."/>
            <person name="Brown T."/>
            <person name="Cohen L."/>
        </authorList>
    </citation>
    <scope>NUCLEOTIDE SEQUENCE</scope>
    <source>
        <strain evidence="6">SAG 36.94</strain>
    </source>
</reference>
<accession>A0A7S1XBP3</accession>
<organism evidence="6">
    <name type="scientific">Compsopogon caeruleus</name>
    <dbReference type="NCBI Taxonomy" id="31354"/>
    <lineage>
        <taxon>Eukaryota</taxon>
        <taxon>Rhodophyta</taxon>
        <taxon>Compsopogonophyceae</taxon>
        <taxon>Compsopogonales</taxon>
        <taxon>Compsopogonaceae</taxon>
        <taxon>Compsopogon</taxon>
    </lineage>
</organism>
<feature type="active site" description="Proton acceptor" evidence="4">
    <location>
        <position position="47"/>
    </location>
</feature>
<feature type="domain" description="PABS" evidence="5">
    <location>
        <begin position="1"/>
        <end position="130"/>
    </location>
</feature>
<sequence length="191" mass="20829">MLVFDSVTAHRSVEQGCFDDSRVECKVANALEFLKDSTELYDVIIGDLTDPTTEGPSIHLFEAEYFAQVKMRLRPGGFFSIQAGSVSLVEEPSLHARIHNTLRTVFSCVESFASFIPSYGTPLGFCIATDFTGKDLLDPVPDPSSVLSQQLASSARAMDTRFYRGLFGIPKSVRAAIDEERGIVAAGKHGT</sequence>
<dbReference type="GO" id="GO:0016740">
    <property type="term" value="F:transferase activity"/>
    <property type="evidence" value="ECO:0007669"/>
    <property type="project" value="UniProtKB-UniRule"/>
</dbReference>
<name>A0A7S1XBP3_9RHOD</name>
<gene>
    <name evidence="6" type="ORF">CCAE0312_LOCUS2440</name>
</gene>
<keyword evidence="2 4" id="KW-0808">Transferase</keyword>
<evidence type="ECO:0000256" key="2">
    <source>
        <dbReference type="ARBA" id="ARBA00022679"/>
    </source>
</evidence>
<dbReference type="PROSITE" id="PS51006">
    <property type="entry name" value="PABS_2"/>
    <property type="match status" value="1"/>
</dbReference>
<keyword evidence="3 4" id="KW-0620">Polyamine biosynthesis</keyword>
<dbReference type="EMBL" id="HBGH01004444">
    <property type="protein sequence ID" value="CAD9230279.1"/>
    <property type="molecule type" value="Transcribed_RNA"/>
</dbReference>
<proteinExistence type="inferred from homology"/>
<evidence type="ECO:0000259" key="5">
    <source>
        <dbReference type="PROSITE" id="PS51006"/>
    </source>
</evidence>
<evidence type="ECO:0000256" key="3">
    <source>
        <dbReference type="ARBA" id="ARBA00023115"/>
    </source>
</evidence>